<dbReference type="AlphaFoldDB" id="A0A183ARK5"/>
<dbReference type="OrthoDB" id="6278752at2759"/>
<feature type="region of interest" description="Disordered" evidence="1">
    <location>
        <begin position="161"/>
        <end position="181"/>
    </location>
</feature>
<dbReference type="WBParaSite" id="ECPE_0000962001-mRNA-1">
    <property type="protein sequence ID" value="ECPE_0000962001-mRNA-1"/>
    <property type="gene ID" value="ECPE_0000962001"/>
</dbReference>
<name>A0A183ARK5_9TREM</name>
<gene>
    <name evidence="2" type="ORF">ECPE_LOCUS9590</name>
</gene>
<proteinExistence type="predicted"/>
<evidence type="ECO:0000313" key="4">
    <source>
        <dbReference type="WBParaSite" id="ECPE_0000962001-mRNA-1"/>
    </source>
</evidence>
<keyword evidence="3" id="KW-1185">Reference proteome</keyword>
<reference evidence="4" key="1">
    <citation type="submission" date="2016-06" db="UniProtKB">
        <authorList>
            <consortium name="WormBaseParasite"/>
        </authorList>
    </citation>
    <scope>IDENTIFICATION</scope>
</reference>
<dbReference type="Proteomes" id="UP000272942">
    <property type="component" value="Unassembled WGS sequence"/>
</dbReference>
<sequence length="279" mass="30875">LAFSLETRNAFSGVQIGISSGLINDIDVPTPYPSINDVQHRLLSTPTPNPEGYLCGLVYFGVREFELIYYNNSHSDRSSTAATDTPVTCLISGFSHGPAPLAWFGLTRALLLRPTEGRITGATRLSLLLSSIEMAVNTLRCPIPIIVQYAGTDLYHGVAAIPPPGSGKDSHEEQEEEEDHTKQAYRTSMLVGALNVDLSTARLSPDIPWPCMHLAGLREMFLEKLGYPWNKTVPSPDVNISVRFVYQLPFWPKLEIILGLLPSVFIEFSYVYMQHLIAL</sequence>
<dbReference type="EMBL" id="UZAN01047649">
    <property type="protein sequence ID" value="VDP85636.1"/>
    <property type="molecule type" value="Genomic_DNA"/>
</dbReference>
<protein>
    <submittedName>
        <fullName evidence="4">Reverse transcriptase domain-containing protein</fullName>
    </submittedName>
</protein>
<organism evidence="4">
    <name type="scientific">Echinostoma caproni</name>
    <dbReference type="NCBI Taxonomy" id="27848"/>
    <lineage>
        <taxon>Eukaryota</taxon>
        <taxon>Metazoa</taxon>
        <taxon>Spiralia</taxon>
        <taxon>Lophotrochozoa</taxon>
        <taxon>Platyhelminthes</taxon>
        <taxon>Trematoda</taxon>
        <taxon>Digenea</taxon>
        <taxon>Plagiorchiida</taxon>
        <taxon>Echinostomata</taxon>
        <taxon>Echinostomatoidea</taxon>
        <taxon>Echinostomatidae</taxon>
        <taxon>Echinostoma</taxon>
    </lineage>
</organism>
<evidence type="ECO:0000313" key="2">
    <source>
        <dbReference type="EMBL" id="VDP85636.1"/>
    </source>
</evidence>
<accession>A0A183ARK5</accession>
<reference evidence="2 3" key="2">
    <citation type="submission" date="2018-11" db="EMBL/GenBank/DDBJ databases">
        <authorList>
            <consortium name="Pathogen Informatics"/>
        </authorList>
    </citation>
    <scope>NUCLEOTIDE SEQUENCE [LARGE SCALE GENOMIC DNA]</scope>
    <source>
        <strain evidence="2 3">Egypt</strain>
    </source>
</reference>
<evidence type="ECO:0000256" key="1">
    <source>
        <dbReference type="SAM" id="MobiDB-lite"/>
    </source>
</evidence>
<evidence type="ECO:0000313" key="3">
    <source>
        <dbReference type="Proteomes" id="UP000272942"/>
    </source>
</evidence>